<dbReference type="EMBL" id="KI925460">
    <property type="protein sequence ID" value="ETW79989.1"/>
    <property type="molecule type" value="Genomic_DNA"/>
</dbReference>
<dbReference type="HOGENOM" id="CLU_434783_0_0_1"/>
<protein>
    <submittedName>
        <fullName evidence="3">Uncharacterized protein</fullName>
    </submittedName>
</protein>
<keyword evidence="2" id="KW-1133">Transmembrane helix</keyword>
<dbReference type="Proteomes" id="UP000030671">
    <property type="component" value="Unassembled WGS sequence"/>
</dbReference>
<evidence type="ECO:0000313" key="4">
    <source>
        <dbReference type="Proteomes" id="UP000030671"/>
    </source>
</evidence>
<sequence>MIALRYNTIRHVKPAETYVLSIAFRRGSGKRHRARCTVAPFYNGILFAIKLESFQGRLLASLLQCFDFPSSVNVQPWSLKLEVRWAGKPSHSYSDFSPSTSIIPHFRTSSYIGSHLSSRLGLNALFSHCCVSKAEEQRLYPTHSKVHHRQALFSRGFLAAIGKSRTIYLSKVAPSIRRLLGKIIHNHTPETSARQNFPRLGCQPVRIACRTAQGFKAFGLHADRPARARVPYFPRRRSRLQRILGACIQSWGYNNPVIPRESDTSHHVFTDGDEFMASVDDEPWDEGAFDISMMSVDDNLLDIHEVPHYEDRLKVCQKDLNVPVSRNLAVDKDLVYSLSISTEQLAWDIEAALHSLERDLEEDDYDSPPDHSKALGDLPDALLKRSMEALVDHSAQYKYLHDDGVIDTPMDDPKPAAPSELLYPPPIFPDLTVDLFAKLPSIVLHSPPDAQTKTPSLIALLQDSVSDTVAHPSIPLQKSMSEGNCARSSTAEEHASGEVQASKPVKPVRRGLISQTSIDDDRKVWCLARTSQSGESSLSSSSTSSSQTVRSHLPYLRCLPRHEDKSFYVEGRQACRMLVSRTCAILFVSLCRNMSSNSPSSLVSSFIFSTVVIIAAPIYFQAIRSPKIQ</sequence>
<reference evidence="3 4" key="1">
    <citation type="journal article" date="2012" name="New Phytol.">
        <title>Insight into trade-off between wood decay and parasitism from the genome of a fungal forest pathogen.</title>
        <authorList>
            <person name="Olson A."/>
            <person name="Aerts A."/>
            <person name="Asiegbu F."/>
            <person name="Belbahri L."/>
            <person name="Bouzid O."/>
            <person name="Broberg A."/>
            <person name="Canback B."/>
            <person name="Coutinho P.M."/>
            <person name="Cullen D."/>
            <person name="Dalman K."/>
            <person name="Deflorio G."/>
            <person name="van Diepen L.T."/>
            <person name="Dunand C."/>
            <person name="Duplessis S."/>
            <person name="Durling M."/>
            <person name="Gonthier P."/>
            <person name="Grimwood J."/>
            <person name="Fossdal C.G."/>
            <person name="Hansson D."/>
            <person name="Henrissat B."/>
            <person name="Hietala A."/>
            <person name="Himmelstrand K."/>
            <person name="Hoffmeister D."/>
            <person name="Hogberg N."/>
            <person name="James T.Y."/>
            <person name="Karlsson M."/>
            <person name="Kohler A."/>
            <person name="Kues U."/>
            <person name="Lee Y.H."/>
            <person name="Lin Y.C."/>
            <person name="Lind M."/>
            <person name="Lindquist E."/>
            <person name="Lombard V."/>
            <person name="Lucas S."/>
            <person name="Lunden K."/>
            <person name="Morin E."/>
            <person name="Murat C."/>
            <person name="Park J."/>
            <person name="Raffaello T."/>
            <person name="Rouze P."/>
            <person name="Salamov A."/>
            <person name="Schmutz J."/>
            <person name="Solheim H."/>
            <person name="Stahlberg J."/>
            <person name="Velez H."/>
            <person name="de Vries R.P."/>
            <person name="Wiebenga A."/>
            <person name="Woodward S."/>
            <person name="Yakovlev I."/>
            <person name="Garbelotto M."/>
            <person name="Martin F."/>
            <person name="Grigoriev I.V."/>
            <person name="Stenlid J."/>
        </authorList>
    </citation>
    <scope>NUCLEOTIDE SEQUENCE [LARGE SCALE GENOMIC DNA]</scope>
    <source>
        <strain evidence="3 4">TC 32-1</strain>
    </source>
</reference>
<evidence type="ECO:0000313" key="3">
    <source>
        <dbReference type="EMBL" id="ETW79989.1"/>
    </source>
</evidence>
<feature type="compositionally biased region" description="Polar residues" evidence="1">
    <location>
        <begin position="476"/>
        <end position="489"/>
    </location>
</feature>
<keyword evidence="2" id="KW-0812">Transmembrane</keyword>
<evidence type="ECO:0000256" key="1">
    <source>
        <dbReference type="SAM" id="MobiDB-lite"/>
    </source>
</evidence>
<dbReference type="GeneID" id="20670845"/>
<dbReference type="AlphaFoldDB" id="W4K2M9"/>
<feature type="region of interest" description="Disordered" evidence="1">
    <location>
        <begin position="472"/>
        <end position="513"/>
    </location>
</feature>
<keyword evidence="2" id="KW-0472">Membrane</keyword>
<evidence type="ECO:0000256" key="2">
    <source>
        <dbReference type="SAM" id="Phobius"/>
    </source>
</evidence>
<dbReference type="RefSeq" id="XP_009548514.1">
    <property type="nucleotide sequence ID" value="XM_009550219.1"/>
</dbReference>
<proteinExistence type="predicted"/>
<dbReference type="InParanoid" id="W4K2M9"/>
<feature type="transmembrane region" description="Helical" evidence="2">
    <location>
        <begin position="602"/>
        <end position="620"/>
    </location>
</feature>
<name>W4K2M9_HETIT</name>
<organism evidence="3 4">
    <name type="scientific">Heterobasidion irregulare (strain TC 32-1)</name>
    <dbReference type="NCBI Taxonomy" id="747525"/>
    <lineage>
        <taxon>Eukaryota</taxon>
        <taxon>Fungi</taxon>
        <taxon>Dikarya</taxon>
        <taxon>Basidiomycota</taxon>
        <taxon>Agaricomycotina</taxon>
        <taxon>Agaricomycetes</taxon>
        <taxon>Russulales</taxon>
        <taxon>Bondarzewiaceae</taxon>
        <taxon>Heterobasidion</taxon>
        <taxon>Heterobasidion annosum species complex</taxon>
    </lineage>
</organism>
<dbReference type="KEGG" id="hir:HETIRDRAFT_322363"/>
<accession>W4K2M9</accession>
<gene>
    <name evidence="3" type="ORF">HETIRDRAFT_322363</name>
</gene>
<keyword evidence="4" id="KW-1185">Reference proteome</keyword>